<accession>A0A9E8HPG9</accession>
<dbReference type="Proteomes" id="UP001164472">
    <property type="component" value="Chromosome"/>
</dbReference>
<dbReference type="EMBL" id="CP101527">
    <property type="protein sequence ID" value="UZW76353.1"/>
    <property type="molecule type" value="Genomic_DNA"/>
</dbReference>
<organism evidence="2 3">
    <name type="scientific">Alkalimarinus sediminis</name>
    <dbReference type="NCBI Taxonomy" id="1632866"/>
    <lineage>
        <taxon>Bacteria</taxon>
        <taxon>Pseudomonadati</taxon>
        <taxon>Pseudomonadota</taxon>
        <taxon>Gammaproteobacteria</taxon>
        <taxon>Alteromonadales</taxon>
        <taxon>Alteromonadaceae</taxon>
        <taxon>Alkalimarinus</taxon>
    </lineage>
</organism>
<dbReference type="RefSeq" id="WP_251813125.1">
    <property type="nucleotide sequence ID" value="NZ_CP101527.1"/>
</dbReference>
<dbReference type="AlphaFoldDB" id="A0A9E8HPG9"/>
<feature type="transmembrane region" description="Helical" evidence="1">
    <location>
        <begin position="6"/>
        <end position="25"/>
    </location>
</feature>
<sequence>MKLLKGMLLIFIGFTSGVFCSYWYLWPLGDAVRVRVINSSGVDISSMVLSHEDGSVSAGSLSDGEQKVVPIYVIGESSYSISVTLENGVTLKGIGGYVEPGYRVNEIVKAEEIKHDYKSFY</sequence>
<evidence type="ECO:0000313" key="2">
    <source>
        <dbReference type="EMBL" id="UZW76353.1"/>
    </source>
</evidence>
<keyword evidence="1" id="KW-0812">Transmembrane</keyword>
<dbReference type="KEGG" id="asem:NNL22_07140"/>
<evidence type="ECO:0000256" key="1">
    <source>
        <dbReference type="SAM" id="Phobius"/>
    </source>
</evidence>
<evidence type="ECO:0000313" key="3">
    <source>
        <dbReference type="Proteomes" id="UP001164472"/>
    </source>
</evidence>
<gene>
    <name evidence="2" type="ORF">NNL22_07140</name>
</gene>
<keyword evidence="3" id="KW-1185">Reference proteome</keyword>
<keyword evidence="1" id="KW-0472">Membrane</keyword>
<protein>
    <submittedName>
        <fullName evidence="2">Uncharacterized protein</fullName>
    </submittedName>
</protein>
<keyword evidence="1" id="KW-1133">Transmembrane helix</keyword>
<reference evidence="2" key="1">
    <citation type="submission" date="2022-07" db="EMBL/GenBank/DDBJ databases">
        <title>Alkalimarinus sp. nov., isolated from gut of a Alitta virens.</title>
        <authorList>
            <person name="Yang A.I."/>
            <person name="Shin N.-R."/>
        </authorList>
    </citation>
    <scope>NUCLEOTIDE SEQUENCE</scope>
    <source>
        <strain evidence="2">FA028</strain>
    </source>
</reference>
<proteinExistence type="predicted"/>
<name>A0A9E8HPG9_9ALTE</name>